<dbReference type="CDD" id="cd02440">
    <property type="entry name" value="AdoMet_MTases"/>
    <property type="match status" value="1"/>
</dbReference>
<dbReference type="Pfam" id="PF13847">
    <property type="entry name" value="Methyltransf_31"/>
    <property type="match status" value="1"/>
</dbReference>
<dbReference type="Proteomes" id="UP000242520">
    <property type="component" value="Unassembled WGS sequence"/>
</dbReference>
<dbReference type="EMBL" id="FQXH01000033">
    <property type="protein sequence ID" value="SHH49519.1"/>
    <property type="molecule type" value="Genomic_DNA"/>
</dbReference>
<dbReference type="AlphaFoldDB" id="A0A1M5TFN3"/>
<evidence type="ECO:0000313" key="3">
    <source>
        <dbReference type="Proteomes" id="UP000242520"/>
    </source>
</evidence>
<sequence length="197" mass="23012">MKSQIDFFNSMADKWDEIIYIDDKKINYALNQLNIKSGDTILDVGTGTGVMIPFLLNKIGKNGEILAVDIAENMLNIAKNKFRFENRVNFLKLDVELEKIEKKFNFIICYCVFPHFKNRVNTIKKLINENLKENGKLLIFHPQSKEDINKIHKDVDDIVAEDKLIDIKTQREIFAKNEIKVIEGIDNNEMYMIIIER</sequence>
<accession>A0A1M5TFN3</accession>
<dbReference type="RefSeq" id="WP_072726298.1">
    <property type="nucleotide sequence ID" value="NZ_FQXH01000033.1"/>
</dbReference>
<protein>
    <submittedName>
        <fullName evidence="2">Demethylmenaquinone methyltransferase / 2-methoxy-6-polyprenyl-1,4-benzoquinol methylase</fullName>
    </submittedName>
</protein>
<dbReference type="OrthoDB" id="7365827at2"/>
<organism evidence="2 3">
    <name type="scientific">Tepidibacter thalassicus DSM 15285</name>
    <dbReference type="NCBI Taxonomy" id="1123350"/>
    <lineage>
        <taxon>Bacteria</taxon>
        <taxon>Bacillati</taxon>
        <taxon>Bacillota</taxon>
        <taxon>Clostridia</taxon>
        <taxon>Peptostreptococcales</taxon>
        <taxon>Peptostreptococcaceae</taxon>
        <taxon>Tepidibacter</taxon>
    </lineage>
</organism>
<keyword evidence="2" id="KW-0808">Transferase</keyword>
<evidence type="ECO:0000313" key="2">
    <source>
        <dbReference type="EMBL" id="SHH49519.1"/>
    </source>
</evidence>
<dbReference type="SUPFAM" id="SSF53335">
    <property type="entry name" value="S-adenosyl-L-methionine-dependent methyltransferases"/>
    <property type="match status" value="1"/>
</dbReference>
<keyword evidence="2" id="KW-0489">Methyltransferase</keyword>
<dbReference type="Gene3D" id="3.40.50.150">
    <property type="entry name" value="Vaccinia Virus protein VP39"/>
    <property type="match status" value="1"/>
</dbReference>
<reference evidence="3" key="1">
    <citation type="submission" date="2016-11" db="EMBL/GenBank/DDBJ databases">
        <authorList>
            <person name="Varghese N."/>
            <person name="Submissions S."/>
        </authorList>
    </citation>
    <scope>NUCLEOTIDE SEQUENCE [LARGE SCALE GENOMIC DNA]</scope>
    <source>
        <strain evidence="3">DSM 15285</strain>
    </source>
</reference>
<proteinExistence type="predicted"/>
<dbReference type="InterPro" id="IPR029063">
    <property type="entry name" value="SAM-dependent_MTases_sf"/>
</dbReference>
<dbReference type="PANTHER" id="PTHR43861">
    <property type="entry name" value="TRANS-ACONITATE 2-METHYLTRANSFERASE-RELATED"/>
    <property type="match status" value="1"/>
</dbReference>
<evidence type="ECO:0000259" key="1">
    <source>
        <dbReference type="Pfam" id="PF13847"/>
    </source>
</evidence>
<gene>
    <name evidence="2" type="ORF">SAMN02744040_02156</name>
</gene>
<dbReference type="InterPro" id="IPR025714">
    <property type="entry name" value="Methyltranfer_dom"/>
</dbReference>
<dbReference type="STRING" id="1123350.SAMN02744040_02156"/>
<keyword evidence="3" id="KW-1185">Reference proteome</keyword>
<name>A0A1M5TFN3_9FIRM</name>
<dbReference type="GO" id="GO:0032259">
    <property type="term" value="P:methylation"/>
    <property type="evidence" value="ECO:0007669"/>
    <property type="project" value="UniProtKB-KW"/>
</dbReference>
<feature type="domain" description="Methyltransferase" evidence="1">
    <location>
        <begin position="35"/>
        <end position="157"/>
    </location>
</feature>
<dbReference type="GO" id="GO:0008168">
    <property type="term" value="F:methyltransferase activity"/>
    <property type="evidence" value="ECO:0007669"/>
    <property type="project" value="UniProtKB-KW"/>
</dbReference>